<dbReference type="InterPro" id="IPR029016">
    <property type="entry name" value="GAF-like_dom_sf"/>
</dbReference>
<feature type="domain" description="HTH iclR-type" evidence="4">
    <location>
        <begin position="20"/>
        <end position="81"/>
    </location>
</feature>
<keyword evidence="2" id="KW-0238">DNA-binding</keyword>
<dbReference type="InterPro" id="IPR005471">
    <property type="entry name" value="Tscrpt_reg_IclR_N"/>
</dbReference>
<organism evidence="6 7">
    <name type="scientific">Mesopusillimonas faecipullorum</name>
    <dbReference type="NCBI Taxonomy" id="2755040"/>
    <lineage>
        <taxon>Bacteria</taxon>
        <taxon>Pseudomonadati</taxon>
        <taxon>Pseudomonadota</taxon>
        <taxon>Betaproteobacteria</taxon>
        <taxon>Burkholderiales</taxon>
        <taxon>Alcaligenaceae</taxon>
        <taxon>Mesopusillimonas</taxon>
    </lineage>
</organism>
<dbReference type="Proteomes" id="UP000776983">
    <property type="component" value="Unassembled WGS sequence"/>
</dbReference>
<proteinExistence type="predicted"/>
<name>A0ABS8CFL6_9BURK</name>
<dbReference type="RefSeq" id="WP_226955240.1">
    <property type="nucleotide sequence ID" value="NZ_JACDXW010000009.1"/>
</dbReference>
<dbReference type="InterPro" id="IPR036388">
    <property type="entry name" value="WH-like_DNA-bd_sf"/>
</dbReference>
<keyword evidence="1" id="KW-0805">Transcription regulation</keyword>
<evidence type="ECO:0000259" key="4">
    <source>
        <dbReference type="PROSITE" id="PS51077"/>
    </source>
</evidence>
<dbReference type="SUPFAM" id="SSF46785">
    <property type="entry name" value="Winged helix' DNA-binding domain"/>
    <property type="match status" value="1"/>
</dbReference>
<dbReference type="InterPro" id="IPR036390">
    <property type="entry name" value="WH_DNA-bd_sf"/>
</dbReference>
<dbReference type="PROSITE" id="PS51077">
    <property type="entry name" value="HTH_ICLR"/>
    <property type="match status" value="1"/>
</dbReference>
<dbReference type="PANTHER" id="PTHR30136">
    <property type="entry name" value="HELIX-TURN-HELIX TRANSCRIPTIONAL REGULATOR, ICLR FAMILY"/>
    <property type="match status" value="1"/>
</dbReference>
<dbReference type="PANTHER" id="PTHR30136:SF24">
    <property type="entry name" value="HTH-TYPE TRANSCRIPTIONAL REPRESSOR ALLR"/>
    <property type="match status" value="1"/>
</dbReference>
<sequence>MQEDTQATKSASASATHASSHAVKRVFQLLDYLAQGFNSHNLSELARQTGINRVTAMRLLQALNAEGIVSERQDGGHELGLKFLALAARSLGASDFNAQCQKALQTLSRQFHVSAYHVLPESDNVFYLASAMPATPLTTNIRTGVHVPFFAVTPGLVIWAYQNDATRHRMLQEALAKWPGKKASLATLPERRARILNEGCAWSFSEFDQGINACAAPLLDAQGQVRGAISLVAPEVSFPDESVFRQSLSGALLHSCHQLGALLTPS</sequence>
<dbReference type="Gene3D" id="3.30.450.40">
    <property type="match status" value="1"/>
</dbReference>
<dbReference type="SMART" id="SM00346">
    <property type="entry name" value="HTH_ICLR"/>
    <property type="match status" value="1"/>
</dbReference>
<evidence type="ECO:0000256" key="3">
    <source>
        <dbReference type="ARBA" id="ARBA00023163"/>
    </source>
</evidence>
<dbReference type="Gene3D" id="1.10.10.10">
    <property type="entry name" value="Winged helix-like DNA-binding domain superfamily/Winged helix DNA-binding domain"/>
    <property type="match status" value="1"/>
</dbReference>
<evidence type="ECO:0000313" key="7">
    <source>
        <dbReference type="Proteomes" id="UP000776983"/>
    </source>
</evidence>
<evidence type="ECO:0000256" key="1">
    <source>
        <dbReference type="ARBA" id="ARBA00023015"/>
    </source>
</evidence>
<evidence type="ECO:0000313" key="6">
    <source>
        <dbReference type="EMBL" id="MCB5364825.1"/>
    </source>
</evidence>
<gene>
    <name evidence="6" type="ORF">H0484_13830</name>
</gene>
<keyword evidence="3" id="KW-0804">Transcription</keyword>
<reference evidence="6 7" key="1">
    <citation type="submission" date="2020-07" db="EMBL/GenBank/DDBJ databases">
        <title>Pusillimonas sp. nov., isolated from poultry manure in Taiwan.</title>
        <authorList>
            <person name="Lin S.-Y."/>
            <person name="Tang Y.-S."/>
            <person name="Young C.-C."/>
        </authorList>
    </citation>
    <scope>NUCLEOTIDE SEQUENCE [LARGE SCALE GENOMIC DNA]</scope>
    <source>
        <strain evidence="6 7">CC-YST705</strain>
    </source>
</reference>
<feature type="domain" description="IclR-ED" evidence="5">
    <location>
        <begin position="82"/>
        <end position="265"/>
    </location>
</feature>
<dbReference type="PROSITE" id="PS51078">
    <property type="entry name" value="ICLR_ED"/>
    <property type="match status" value="1"/>
</dbReference>
<dbReference type="EMBL" id="JACDXW010000009">
    <property type="protein sequence ID" value="MCB5364825.1"/>
    <property type="molecule type" value="Genomic_DNA"/>
</dbReference>
<evidence type="ECO:0000256" key="2">
    <source>
        <dbReference type="ARBA" id="ARBA00023125"/>
    </source>
</evidence>
<dbReference type="SUPFAM" id="SSF55781">
    <property type="entry name" value="GAF domain-like"/>
    <property type="match status" value="1"/>
</dbReference>
<accession>A0ABS8CFL6</accession>
<keyword evidence="7" id="KW-1185">Reference proteome</keyword>
<protein>
    <submittedName>
        <fullName evidence="6">Helix-turn-helix domain-containing protein</fullName>
    </submittedName>
</protein>
<dbReference type="Pfam" id="PF09339">
    <property type="entry name" value="HTH_IclR"/>
    <property type="match status" value="1"/>
</dbReference>
<evidence type="ECO:0000259" key="5">
    <source>
        <dbReference type="PROSITE" id="PS51078"/>
    </source>
</evidence>
<dbReference type="Pfam" id="PF01614">
    <property type="entry name" value="IclR_C"/>
    <property type="match status" value="1"/>
</dbReference>
<dbReference type="InterPro" id="IPR014757">
    <property type="entry name" value="Tscrpt_reg_IclR_C"/>
</dbReference>
<dbReference type="InterPro" id="IPR050707">
    <property type="entry name" value="HTH_MetabolicPath_Reg"/>
</dbReference>
<comment type="caution">
    <text evidence="6">The sequence shown here is derived from an EMBL/GenBank/DDBJ whole genome shotgun (WGS) entry which is preliminary data.</text>
</comment>